<comment type="caution">
    <text evidence="10">The sequence shown here is derived from an EMBL/GenBank/DDBJ whole genome shotgun (WGS) entry which is preliminary data.</text>
</comment>
<dbReference type="AlphaFoldDB" id="A0A4R2PAH0"/>
<dbReference type="CDD" id="cd07717">
    <property type="entry name" value="RNaseZ_ZiPD-like_MBL-fold"/>
    <property type="match status" value="1"/>
</dbReference>
<comment type="subunit">
    <text evidence="2">Homodimer.</text>
</comment>
<dbReference type="InterPro" id="IPR013471">
    <property type="entry name" value="RNase_Z/BN"/>
</dbReference>
<evidence type="ECO:0000256" key="8">
    <source>
        <dbReference type="ARBA" id="ARBA00022833"/>
    </source>
</evidence>
<organism evidence="10 11">
    <name type="scientific">Scopulibacillus darangshiensis</name>
    <dbReference type="NCBI Taxonomy" id="442528"/>
    <lineage>
        <taxon>Bacteria</taxon>
        <taxon>Bacillati</taxon>
        <taxon>Bacillota</taxon>
        <taxon>Bacilli</taxon>
        <taxon>Bacillales</taxon>
        <taxon>Sporolactobacillaceae</taxon>
        <taxon>Scopulibacillus</taxon>
    </lineage>
</organism>
<dbReference type="Pfam" id="PF12706">
    <property type="entry name" value="Lactamase_B_2"/>
    <property type="match status" value="1"/>
</dbReference>
<keyword evidence="5" id="KW-0479">Metal-binding</keyword>
<name>A0A4R2PAH0_9BACL</name>
<keyword evidence="4" id="KW-0540">Nuclease</keyword>
<reference evidence="10 11" key="1">
    <citation type="submission" date="2019-03" db="EMBL/GenBank/DDBJ databases">
        <title>Genomic Encyclopedia of Type Strains, Phase IV (KMG-IV): sequencing the most valuable type-strain genomes for metagenomic binning, comparative biology and taxonomic classification.</title>
        <authorList>
            <person name="Goeker M."/>
        </authorList>
    </citation>
    <scope>NUCLEOTIDE SEQUENCE [LARGE SCALE GENOMIC DNA]</scope>
    <source>
        <strain evidence="10 11">DSM 19377</strain>
    </source>
</reference>
<evidence type="ECO:0000256" key="1">
    <source>
        <dbReference type="ARBA" id="ARBA00001947"/>
    </source>
</evidence>
<accession>A0A4R2PAH0</accession>
<evidence type="ECO:0000256" key="3">
    <source>
        <dbReference type="ARBA" id="ARBA00022694"/>
    </source>
</evidence>
<dbReference type="GO" id="GO:0046872">
    <property type="term" value="F:metal ion binding"/>
    <property type="evidence" value="ECO:0007669"/>
    <property type="project" value="UniProtKB-KW"/>
</dbReference>
<sequence>MTNLTLTMLGTGSPKPNLERSGPAQVITIDNTPILIDCGEGTVRQLMKMEINPADINYLCFTHLHSDHVFGYEHFLLGGWSLGRRKLTIIGPKGTRRFHERVLEMFEEDIDYRLSLGIPGQGLMDVTIIELEDEGGLVDTEMPAKITTTPVIHNVKTFAFRFDIGAKAITISGDTAPVDSLVKLAKGSDILVQDAAINTSSINSQTSDDGNLKNIWKRLENEHCTPAQAGALAKEADVKKLVMTHFLPNVDAELASKEASEVFDGEVIAGSDFDVFILND</sequence>
<evidence type="ECO:0000313" key="11">
    <source>
        <dbReference type="Proteomes" id="UP000295416"/>
    </source>
</evidence>
<dbReference type="PANTHER" id="PTHR46018">
    <property type="entry name" value="ZINC PHOSPHODIESTERASE ELAC PROTEIN 1"/>
    <property type="match status" value="1"/>
</dbReference>
<dbReference type="EMBL" id="SLXK01000004">
    <property type="protein sequence ID" value="TCP30895.1"/>
    <property type="molecule type" value="Genomic_DNA"/>
</dbReference>
<dbReference type="RefSeq" id="WP_132744159.1">
    <property type="nucleotide sequence ID" value="NZ_SLXK01000004.1"/>
</dbReference>
<evidence type="ECO:0000256" key="6">
    <source>
        <dbReference type="ARBA" id="ARBA00022759"/>
    </source>
</evidence>
<evidence type="ECO:0000256" key="2">
    <source>
        <dbReference type="ARBA" id="ARBA00011738"/>
    </source>
</evidence>
<dbReference type="OrthoDB" id="9800940at2"/>
<evidence type="ECO:0000259" key="9">
    <source>
        <dbReference type="Pfam" id="PF12706"/>
    </source>
</evidence>
<keyword evidence="11" id="KW-1185">Reference proteome</keyword>
<dbReference type="PANTHER" id="PTHR46018:SF2">
    <property type="entry name" value="ZINC PHOSPHODIESTERASE ELAC PROTEIN 1"/>
    <property type="match status" value="1"/>
</dbReference>
<evidence type="ECO:0000256" key="4">
    <source>
        <dbReference type="ARBA" id="ARBA00022722"/>
    </source>
</evidence>
<dbReference type="SUPFAM" id="SSF56281">
    <property type="entry name" value="Metallo-hydrolase/oxidoreductase"/>
    <property type="match status" value="1"/>
</dbReference>
<dbReference type="Gene3D" id="3.60.15.10">
    <property type="entry name" value="Ribonuclease Z/Hydroxyacylglutathione hydrolase-like"/>
    <property type="match status" value="1"/>
</dbReference>
<keyword evidence="6" id="KW-0255">Endonuclease</keyword>
<dbReference type="InterPro" id="IPR001279">
    <property type="entry name" value="Metallo-B-lactamas"/>
</dbReference>
<dbReference type="Proteomes" id="UP000295416">
    <property type="component" value="Unassembled WGS sequence"/>
</dbReference>
<keyword evidence="3" id="KW-0819">tRNA processing</keyword>
<keyword evidence="7" id="KW-0378">Hydrolase</keyword>
<evidence type="ECO:0000256" key="7">
    <source>
        <dbReference type="ARBA" id="ARBA00022801"/>
    </source>
</evidence>
<gene>
    <name evidence="10" type="ORF">EV207_10474</name>
</gene>
<feature type="domain" description="Metallo-beta-lactamase" evidence="9">
    <location>
        <begin position="34"/>
        <end position="246"/>
    </location>
</feature>
<evidence type="ECO:0000313" key="10">
    <source>
        <dbReference type="EMBL" id="TCP30895.1"/>
    </source>
</evidence>
<protein>
    <submittedName>
        <fullName evidence="10">Ribonuclease Z</fullName>
    </submittedName>
</protein>
<comment type="cofactor">
    <cofactor evidence="1">
        <name>Zn(2+)</name>
        <dbReference type="ChEBI" id="CHEBI:29105"/>
    </cofactor>
</comment>
<keyword evidence="8" id="KW-0862">Zinc</keyword>
<proteinExistence type="predicted"/>
<dbReference type="InterPro" id="IPR036866">
    <property type="entry name" value="RibonucZ/Hydroxyglut_hydro"/>
</dbReference>
<dbReference type="GO" id="GO:0042781">
    <property type="term" value="F:3'-tRNA processing endoribonuclease activity"/>
    <property type="evidence" value="ECO:0007669"/>
    <property type="project" value="TreeGrafter"/>
</dbReference>
<evidence type="ECO:0000256" key="5">
    <source>
        <dbReference type="ARBA" id="ARBA00022723"/>
    </source>
</evidence>